<reference evidence="9 10" key="2">
    <citation type="journal article" date="2003" name="Res. Microbiol.">
        <title>Myoviridae bacteriophages of Pseudomonas aeruginosa: a long and complex evolutionary pathway.</title>
        <authorList>
            <person name="Krylov V.N."/>
            <person name="Pleteneva E.A."/>
            <person name="Bourkalsteva M.V."/>
            <person name="Shaburova O.V."/>
            <person name="Volckaert G."/>
            <person name="Sykilinda N.N."/>
            <person name="Kurochkina L.P."/>
            <person name="Mesyanzhinov V.V."/>
        </authorList>
    </citation>
    <scope>NUCLEOTIDE SEQUENCE [LARGE SCALE GENOMIC DNA]</scope>
</reference>
<organism evidence="9 10">
    <name type="scientific">Pseudomonas phage EL</name>
    <dbReference type="NCBI Taxonomy" id="273133"/>
    <lineage>
        <taxon>Viruses</taxon>
        <taxon>Duplodnaviria</taxon>
        <taxon>Heunggongvirae</taxon>
        <taxon>Uroviricota</taxon>
        <taxon>Caudoviricetes</taxon>
        <taxon>Chimalliviridae</taxon>
        <taxon>Elvirus</taxon>
        <taxon>Elvirus EL</taxon>
    </lineage>
</organism>
<comment type="catalytic activity">
    <reaction evidence="7">
        <text>RNA(n) + a ribonucleoside 5'-triphosphate = RNA(n+1) + diphosphate</text>
        <dbReference type="Rhea" id="RHEA:21248"/>
        <dbReference type="Rhea" id="RHEA-COMP:14527"/>
        <dbReference type="Rhea" id="RHEA-COMP:17342"/>
        <dbReference type="ChEBI" id="CHEBI:33019"/>
        <dbReference type="ChEBI" id="CHEBI:61557"/>
        <dbReference type="ChEBI" id="CHEBI:140395"/>
        <dbReference type="EC" id="2.7.7.6"/>
    </reaction>
</comment>
<comment type="similarity">
    <text evidence="1">Belongs to the RNA polymerase beta chain family.</text>
</comment>
<evidence type="ECO:0000256" key="6">
    <source>
        <dbReference type="ARBA" id="ARBA00023163"/>
    </source>
</evidence>
<keyword evidence="10" id="KW-1185">Reference proteome</keyword>
<evidence type="ECO:0000256" key="7">
    <source>
        <dbReference type="ARBA" id="ARBA00048552"/>
    </source>
</evidence>
<keyword evidence="5" id="KW-0548">Nucleotidyltransferase</keyword>
<dbReference type="RefSeq" id="YP_418071.1">
    <property type="nucleotide sequence ID" value="NC_007623.1"/>
</dbReference>
<dbReference type="Gene3D" id="2.40.270.10">
    <property type="entry name" value="DNA-directed RNA polymerase, subunit 2, domain 6"/>
    <property type="match status" value="1"/>
</dbReference>
<dbReference type="GO" id="GO:0003899">
    <property type="term" value="F:DNA-directed RNA polymerase activity"/>
    <property type="evidence" value="ECO:0007669"/>
    <property type="project" value="UniProtKB-EC"/>
</dbReference>
<dbReference type="SUPFAM" id="SSF64484">
    <property type="entry name" value="beta and beta-prime subunits of DNA dependent RNA-polymerase"/>
    <property type="match status" value="1"/>
</dbReference>
<evidence type="ECO:0000256" key="8">
    <source>
        <dbReference type="SAM" id="MobiDB-lite"/>
    </source>
</evidence>
<name>Q2Z143_9CAUD</name>
<dbReference type="Proteomes" id="UP000001239">
    <property type="component" value="Segment"/>
</dbReference>
<evidence type="ECO:0000256" key="1">
    <source>
        <dbReference type="ARBA" id="ARBA00006835"/>
    </source>
</evidence>
<evidence type="ECO:0000256" key="2">
    <source>
        <dbReference type="ARBA" id="ARBA00012418"/>
    </source>
</evidence>
<keyword evidence="3" id="KW-0240">DNA-directed RNA polymerase</keyword>
<dbReference type="InterPro" id="IPR037033">
    <property type="entry name" value="DNA-dir_RNAP_su2_hyb_sf"/>
</dbReference>
<dbReference type="OrthoDB" id="9519at10239"/>
<evidence type="ECO:0000313" key="9">
    <source>
        <dbReference type="EMBL" id="CAG27132.1"/>
    </source>
</evidence>
<accession>Q2Z143</accession>
<reference evidence="9 10" key="3">
    <citation type="journal article" date="2004" name="Bioinformatics">
        <title>PHIRE, a deterministic approach to reveal regulatory elements in bacteriophage genomes.</title>
        <authorList>
            <person name="Lavigne R."/>
            <person name="Sun W.D."/>
            <person name="Volckaert G."/>
        </authorList>
    </citation>
    <scope>NUCLEOTIDE SEQUENCE [LARGE SCALE GENOMIC DNA]</scope>
</reference>
<evidence type="ECO:0000256" key="4">
    <source>
        <dbReference type="ARBA" id="ARBA00022679"/>
    </source>
</evidence>
<dbReference type="GeneID" id="5176716"/>
<protein>
    <recommendedName>
        <fullName evidence="2">DNA-directed RNA polymerase</fullName>
        <ecNumber evidence="2">2.7.7.6</ecNumber>
    </recommendedName>
</protein>
<sequence>MSKEKLNQDLKGVSSEIRAALGAEDTDLTPDSAAGQFLQEVRYKYPCGENQIHPALVGVSSNLILFPHEASAGRLYMAGNMIPKSVPTEGAGERMMVTGYEFEEHYGGTARKVEAPANMLVEEIFFVQSLVPGKDTDDWNSIYVVFKNDEQNAYDLLELPRYNTHNHYVGFEYKYDKEKLRKLRKGATFAKGTVFAKSPRISENGEWCFAMPTLVAAYSDQRTEEDGVLITRSYAERSACMFKHEFSYEWNEDEWIPLMLYGTDENPQPLPESGDNIREDGIVMGFRRRIKENALVSLTKKSLREPDLVYDKLFYAPVDAVVMSVTVRSDRMKNRSNNRGTDYIEQHHNAMLDRYEKRQNEMWNNVIRWYEGKIAANRGEDIPITFDLDTFIRNAYGNYTRNGLGRINPLARVERWDKLKDWNVTIELKERVKGRVKFKYAGLNGDKGVCVRVIEDDEAPTYPDGTRAEFIKDNVPAFRRQIFSLLMELSINYVNMNVQREVRHLRLQGDYEGAFQALMTFYETGFPEFSELVAHALVTEEEKREHVDDVCRRKISVHVVSNTKLYGVNLINALRRQYPYKPQKAIIVNALGERVETENPILISCQDIMLLDKFGTDMSAQSMPKANLFGMPAKMNEGSKYATPMKDSNNKNTGETEGRLQVSHAGGQEMIKQLALAYSPENQKKASQRVIRADDPFEIPRLIKPEEYLGNRALKMAVGMLSDSGYRLRAELPSDRREYPTFNMDEIPGLDDETLKQLQSSEKPTQEP</sequence>
<dbReference type="GO" id="GO:0003677">
    <property type="term" value="F:DNA binding"/>
    <property type="evidence" value="ECO:0007669"/>
    <property type="project" value="InterPro"/>
</dbReference>
<keyword evidence="4" id="KW-0808">Transferase</keyword>
<feature type="compositionally biased region" description="Polar residues" evidence="8">
    <location>
        <begin position="756"/>
        <end position="768"/>
    </location>
</feature>
<dbReference type="GO" id="GO:0006351">
    <property type="term" value="P:DNA-templated transcription"/>
    <property type="evidence" value="ECO:0007669"/>
    <property type="project" value="InterPro"/>
</dbReference>
<keyword evidence="6" id="KW-0804">Transcription</keyword>
<dbReference type="GO" id="GO:0000428">
    <property type="term" value="C:DNA-directed RNA polymerase complex"/>
    <property type="evidence" value="ECO:0007669"/>
    <property type="project" value="UniProtKB-KW"/>
</dbReference>
<feature type="region of interest" description="Disordered" evidence="8">
    <location>
        <begin position="735"/>
        <end position="768"/>
    </location>
</feature>
<dbReference type="EC" id="2.7.7.6" evidence="2"/>
<reference evidence="9 10" key="1">
    <citation type="journal article" date="2002" name="Genetika">
        <title>Phenogenetic characterization of a group of giant Phi KZ-like bacteriophages of Pseudomonas aeruginosa].</title>
        <authorList>
            <person name="Burkal'tseva M.V."/>
            <person name="Krylov V.N."/>
            <person name="Pleteneva E.A."/>
            <person name="Shaburova O.V."/>
            <person name="Krylov S.V."/>
            <person name="Volckaert G."/>
            <person name="Sykilinda N.N."/>
            <person name="Kurochkina L.P."/>
            <person name="Mesyanzhinov V.V."/>
        </authorList>
    </citation>
    <scope>NUCLEOTIDE SEQUENCE [LARGE SCALE GENOMIC DNA]</scope>
</reference>
<reference evidence="9 10" key="4">
    <citation type="journal article" date="2005" name="J. Mol. Biol.">
        <title>Genome comparison of Pseudomonas aeruginosa large phages.</title>
        <authorList>
            <person name="Hertveldt K."/>
            <person name="Lavigne R."/>
            <person name="Pleteneva E."/>
            <person name="Sernova N."/>
            <person name="Kurochkina L."/>
            <person name="Korchevskii R."/>
            <person name="Robben J."/>
            <person name="Mesyanzhinov V."/>
            <person name="Krylov V.N."/>
            <person name="Volckaert G."/>
        </authorList>
    </citation>
    <scope>NUCLEOTIDE SEQUENCE</scope>
</reference>
<evidence type="ECO:0000313" key="10">
    <source>
        <dbReference type="Proteomes" id="UP000001239"/>
    </source>
</evidence>
<dbReference type="EMBL" id="AJ697969">
    <property type="protein sequence ID" value="CAG27132.1"/>
    <property type="molecule type" value="Genomic_DNA"/>
</dbReference>
<evidence type="ECO:0000256" key="3">
    <source>
        <dbReference type="ARBA" id="ARBA00022478"/>
    </source>
</evidence>
<proteinExistence type="inferred from homology"/>
<dbReference type="KEGG" id="vg:5176716"/>
<evidence type="ECO:0000256" key="5">
    <source>
        <dbReference type="ARBA" id="ARBA00022695"/>
    </source>
</evidence>